<keyword evidence="1" id="KW-0812">Transmembrane</keyword>
<dbReference type="EMBL" id="LN681225">
    <property type="protein sequence ID" value="CEK09487.1"/>
    <property type="molecule type" value="Genomic_DNA"/>
</dbReference>
<keyword evidence="1" id="KW-0472">Membrane</keyword>
<gene>
    <name evidence="2" type="ORF">LHA_0384</name>
</gene>
<dbReference type="STRING" id="449.LHA_0384"/>
<dbReference type="KEGG" id="lha:LHA_0384"/>
<proteinExistence type="predicted"/>
<protein>
    <submittedName>
        <fullName evidence="2">Uncharacterized protein</fullName>
    </submittedName>
</protein>
<dbReference type="AlphaFoldDB" id="A0A0A8UQW2"/>
<reference evidence="3" key="1">
    <citation type="submission" date="2014-09" db="EMBL/GenBank/DDBJ databases">
        <authorList>
            <person name="Gomez-Valero L."/>
        </authorList>
    </citation>
    <scope>NUCLEOTIDE SEQUENCE [LARGE SCALE GENOMIC DNA]</scope>
    <source>
        <strain evidence="3">ATCC35250</strain>
    </source>
</reference>
<evidence type="ECO:0000313" key="3">
    <source>
        <dbReference type="Proteomes" id="UP000032803"/>
    </source>
</evidence>
<dbReference type="Proteomes" id="UP000032803">
    <property type="component" value="Chromosome I"/>
</dbReference>
<accession>A0A0A8UQW2</accession>
<organism evidence="2 3">
    <name type="scientific">Legionella hackeliae</name>
    <dbReference type="NCBI Taxonomy" id="449"/>
    <lineage>
        <taxon>Bacteria</taxon>
        <taxon>Pseudomonadati</taxon>
        <taxon>Pseudomonadota</taxon>
        <taxon>Gammaproteobacteria</taxon>
        <taxon>Legionellales</taxon>
        <taxon>Legionellaceae</taxon>
        <taxon>Legionella</taxon>
    </lineage>
</organism>
<keyword evidence="3" id="KW-1185">Reference proteome</keyword>
<dbReference type="PATRIC" id="fig|449.7.peg.429"/>
<evidence type="ECO:0000256" key="1">
    <source>
        <dbReference type="SAM" id="Phobius"/>
    </source>
</evidence>
<feature type="transmembrane region" description="Helical" evidence="1">
    <location>
        <begin position="100"/>
        <end position="124"/>
    </location>
</feature>
<keyword evidence="1" id="KW-1133">Transmembrane helix</keyword>
<evidence type="ECO:0000313" key="2">
    <source>
        <dbReference type="EMBL" id="CEK09487.1"/>
    </source>
</evidence>
<feature type="transmembrane region" description="Helical" evidence="1">
    <location>
        <begin position="55"/>
        <end position="88"/>
    </location>
</feature>
<dbReference type="HOGENOM" id="CLU_1616954_0_0_6"/>
<name>A0A0A8UQW2_LEGHA</name>
<sequence length="164" mass="17116">MGITMASENFVVKALDVIWNESKDLYNKKVPSFFAPYSSGKDIALSLSAPLYAPFALALGTAVAGVIAALTAVVCAASYLTAGVASVVGKSKFAREVRDIGNFCGMVACVTAILFPCCALLGVISLPYTLAHLTTRTGTTVVSKFIDSCSPETTYKETIGSQLA</sequence>